<protein>
    <recommendedName>
        <fullName evidence="6">Hydrophobin</fullName>
    </recommendedName>
</protein>
<evidence type="ECO:0000256" key="5">
    <source>
        <dbReference type="ARBA" id="ARBA00023157"/>
    </source>
</evidence>
<evidence type="ECO:0000313" key="8">
    <source>
        <dbReference type="Proteomes" id="UP000053820"/>
    </source>
</evidence>
<dbReference type="HOGENOM" id="CLU_105134_2_0_1"/>
<dbReference type="CDD" id="cd23507">
    <property type="entry name" value="hydrophobin_I"/>
    <property type="match status" value="1"/>
</dbReference>
<accession>A0A0C9VE37</accession>
<dbReference type="AlphaFoldDB" id="A0A0C9VE37"/>
<comment type="subcellular location">
    <subcellularLocation>
        <location evidence="1 6">Secreted</location>
        <location evidence="1 6">Cell wall</location>
    </subcellularLocation>
</comment>
<evidence type="ECO:0000256" key="6">
    <source>
        <dbReference type="RuleBase" id="RU365009"/>
    </source>
</evidence>
<dbReference type="InterPro" id="IPR001338">
    <property type="entry name" value="Class_I_Hydrophobin"/>
</dbReference>
<dbReference type="OrthoDB" id="4225815at2759"/>
<keyword evidence="4 6" id="KW-0964">Secreted</keyword>
<feature type="signal peptide" evidence="6">
    <location>
        <begin position="1"/>
        <end position="17"/>
    </location>
</feature>
<evidence type="ECO:0000256" key="3">
    <source>
        <dbReference type="ARBA" id="ARBA00022512"/>
    </source>
</evidence>
<keyword evidence="6" id="KW-0732">Signal</keyword>
<reference evidence="7 8" key="1">
    <citation type="submission" date="2014-04" db="EMBL/GenBank/DDBJ databases">
        <title>Evolutionary Origins and Diversification of the Mycorrhizal Mutualists.</title>
        <authorList>
            <consortium name="DOE Joint Genome Institute"/>
            <consortium name="Mycorrhizal Genomics Consortium"/>
            <person name="Kohler A."/>
            <person name="Kuo A."/>
            <person name="Nagy L.G."/>
            <person name="Floudas D."/>
            <person name="Copeland A."/>
            <person name="Barry K.W."/>
            <person name="Cichocki N."/>
            <person name="Veneault-Fourrey C."/>
            <person name="LaButti K."/>
            <person name="Lindquist E.A."/>
            <person name="Lipzen A."/>
            <person name="Lundell T."/>
            <person name="Morin E."/>
            <person name="Murat C."/>
            <person name="Riley R."/>
            <person name="Ohm R."/>
            <person name="Sun H."/>
            <person name="Tunlid A."/>
            <person name="Henrissat B."/>
            <person name="Grigoriev I.V."/>
            <person name="Hibbett D.S."/>
            <person name="Martin F."/>
        </authorList>
    </citation>
    <scope>NUCLEOTIDE SEQUENCE [LARGE SCALE GENOMIC DNA]</scope>
    <source>
        <strain evidence="7 8">MD-312</strain>
    </source>
</reference>
<name>A0A0C9VE37_9AGAM</name>
<evidence type="ECO:0000256" key="2">
    <source>
        <dbReference type="ARBA" id="ARBA00010446"/>
    </source>
</evidence>
<dbReference type="GO" id="GO:0009277">
    <property type="term" value="C:fungal-type cell wall"/>
    <property type="evidence" value="ECO:0007669"/>
    <property type="project" value="InterPro"/>
</dbReference>
<comment type="similarity">
    <text evidence="2 6">Belongs to the fungal hydrophobin family.</text>
</comment>
<feature type="chain" id="PRO_5013986747" description="Hydrophobin" evidence="6">
    <location>
        <begin position="18"/>
        <end position="108"/>
    </location>
</feature>
<gene>
    <name evidence="7" type="ORF">HYDPIDRAFT_40818</name>
</gene>
<dbReference type="GO" id="GO:0005199">
    <property type="term" value="F:structural constituent of cell wall"/>
    <property type="evidence" value="ECO:0007669"/>
    <property type="project" value="InterPro"/>
</dbReference>
<keyword evidence="8" id="KW-1185">Reference proteome</keyword>
<dbReference type="Pfam" id="PF01185">
    <property type="entry name" value="Hydrophobin"/>
    <property type="match status" value="1"/>
</dbReference>
<evidence type="ECO:0000256" key="4">
    <source>
        <dbReference type="ARBA" id="ARBA00022525"/>
    </source>
</evidence>
<keyword evidence="5 6" id="KW-1015">Disulfide bond</keyword>
<keyword evidence="3 6" id="KW-0134">Cell wall</keyword>
<organism evidence="7 8">
    <name type="scientific">Hydnomerulius pinastri MD-312</name>
    <dbReference type="NCBI Taxonomy" id="994086"/>
    <lineage>
        <taxon>Eukaryota</taxon>
        <taxon>Fungi</taxon>
        <taxon>Dikarya</taxon>
        <taxon>Basidiomycota</taxon>
        <taxon>Agaricomycotina</taxon>
        <taxon>Agaricomycetes</taxon>
        <taxon>Agaricomycetidae</taxon>
        <taxon>Boletales</taxon>
        <taxon>Boletales incertae sedis</taxon>
        <taxon>Leucogyrophana</taxon>
    </lineage>
</organism>
<dbReference type="Proteomes" id="UP000053820">
    <property type="component" value="Unassembled WGS sequence"/>
</dbReference>
<evidence type="ECO:0000313" key="7">
    <source>
        <dbReference type="EMBL" id="KIJ63794.1"/>
    </source>
</evidence>
<dbReference type="EMBL" id="KN839849">
    <property type="protein sequence ID" value="KIJ63794.1"/>
    <property type="molecule type" value="Genomic_DNA"/>
</dbReference>
<proteinExistence type="inferred from homology"/>
<dbReference type="SMART" id="SM00075">
    <property type="entry name" value="HYDRO"/>
    <property type="match status" value="1"/>
</dbReference>
<sequence>MFTRVFALLPLALLASASHLEARGQCDTSAISCCNSVQTLSQANNLLSWLGLVDAAATAGANVGLTCTPITVIGTGSGCAAQAQPVCCTNNQFNGLINLGCSPVNVNA</sequence>
<evidence type="ECO:0000256" key="1">
    <source>
        <dbReference type="ARBA" id="ARBA00004191"/>
    </source>
</evidence>